<feature type="compositionally biased region" description="Low complexity" evidence="1">
    <location>
        <begin position="391"/>
        <end position="406"/>
    </location>
</feature>
<evidence type="ECO:0000256" key="2">
    <source>
        <dbReference type="SAM" id="Phobius"/>
    </source>
</evidence>
<accession>A0A410WAZ0</accession>
<dbReference type="Proteomes" id="UP000288929">
    <property type="component" value="Chromosome"/>
</dbReference>
<gene>
    <name evidence="4" type="ORF">CPELA_09440</name>
</gene>
<evidence type="ECO:0000256" key="3">
    <source>
        <dbReference type="SAM" id="SignalP"/>
    </source>
</evidence>
<feature type="compositionally biased region" description="Gly residues" evidence="1">
    <location>
        <begin position="237"/>
        <end position="253"/>
    </location>
</feature>
<dbReference type="KEGG" id="cpeg:CPELA_09440"/>
<keyword evidence="3" id="KW-0732">Signal</keyword>
<keyword evidence="2" id="KW-0812">Transmembrane</keyword>
<feature type="compositionally biased region" description="Polar residues" evidence="1">
    <location>
        <begin position="367"/>
        <end position="377"/>
    </location>
</feature>
<feature type="compositionally biased region" description="Polar residues" evidence="1">
    <location>
        <begin position="288"/>
        <end position="302"/>
    </location>
</feature>
<keyword evidence="5" id="KW-1185">Reference proteome</keyword>
<protein>
    <submittedName>
        <fullName evidence="4">Uncharacterized protein</fullName>
    </submittedName>
</protein>
<sequence length="406" mass="41279" precursor="true">MPSVFQSNQKVRDMNKISPKAMLRSTAKACAAVCAAAALALAPSFVPQAEALPPGGANGSNTGNSVSTVSPTTVQRCGTLNYQLRNFAPNTMVSVKFDDGQLSSQDQSQQGAGVVARQMSDANGNVSGTLNIGCNFPTGSHWLRFLATERKGDSDRETLGWSNRSPNFTVVEKASKPATQGQASGGNQGAKEQKPATGGQKQNQSRGNGGSNNSGGSNSGQGNQPKAKNSISLNRGGNSGGASGGSGGAGAPGGALDSSPGEEGGEGEDASLAVLDEGDDGSNGQGSEGAQQDNTQLSAASQNRKDRAPIMGAVIGGAILIVGFAAMALWYTTTERRRRADAQLLGAQQQVVMPDAAQGGYHDEASHPSTATFSPQSYDPHADYGPPQGPQGPQGSQGPQGPHSPR</sequence>
<organism evidence="4 5">
    <name type="scientific">Corynebacterium pelargi</name>
    <dbReference type="NCBI Taxonomy" id="1471400"/>
    <lineage>
        <taxon>Bacteria</taxon>
        <taxon>Bacillati</taxon>
        <taxon>Actinomycetota</taxon>
        <taxon>Actinomycetes</taxon>
        <taxon>Mycobacteriales</taxon>
        <taxon>Corynebacteriaceae</taxon>
        <taxon>Corynebacterium</taxon>
    </lineage>
</organism>
<feature type="chain" id="PRO_5039134873" evidence="3">
    <location>
        <begin position="50"/>
        <end position="406"/>
    </location>
</feature>
<feature type="transmembrane region" description="Helical" evidence="2">
    <location>
        <begin position="310"/>
        <end position="331"/>
    </location>
</feature>
<keyword evidence="2" id="KW-1133">Transmembrane helix</keyword>
<evidence type="ECO:0000256" key="1">
    <source>
        <dbReference type="SAM" id="MobiDB-lite"/>
    </source>
</evidence>
<evidence type="ECO:0000313" key="4">
    <source>
        <dbReference type="EMBL" id="QAU53143.1"/>
    </source>
</evidence>
<feature type="region of interest" description="Disordered" evidence="1">
    <location>
        <begin position="357"/>
        <end position="406"/>
    </location>
</feature>
<feature type="compositionally biased region" description="Polar residues" evidence="1">
    <location>
        <begin position="226"/>
        <end position="235"/>
    </location>
</feature>
<evidence type="ECO:0000313" key="5">
    <source>
        <dbReference type="Proteomes" id="UP000288929"/>
    </source>
</evidence>
<reference evidence="4 5" key="1">
    <citation type="submission" date="2019-01" db="EMBL/GenBank/DDBJ databases">
        <authorList>
            <person name="Ruckert C."/>
            <person name="Busche T."/>
            <person name="Kalinowski J."/>
        </authorList>
    </citation>
    <scope>NUCLEOTIDE SEQUENCE [LARGE SCALE GENOMIC DNA]</scope>
    <source>
        <strain evidence="4 5">136/3</strain>
    </source>
</reference>
<proteinExistence type="predicted"/>
<feature type="compositionally biased region" description="Gly residues" evidence="1">
    <location>
        <begin position="207"/>
        <end position="219"/>
    </location>
</feature>
<name>A0A410WAZ0_9CORY</name>
<feature type="region of interest" description="Disordered" evidence="1">
    <location>
        <begin position="152"/>
        <end position="304"/>
    </location>
</feature>
<dbReference type="AlphaFoldDB" id="A0A410WAZ0"/>
<keyword evidence="2" id="KW-0472">Membrane</keyword>
<dbReference type="EMBL" id="CP035299">
    <property type="protein sequence ID" value="QAU53143.1"/>
    <property type="molecule type" value="Genomic_DNA"/>
</dbReference>
<feature type="signal peptide" evidence="3">
    <location>
        <begin position="1"/>
        <end position="49"/>
    </location>
</feature>